<dbReference type="KEGG" id="src:M271_23220"/>
<proteinExistence type="predicted"/>
<organism evidence="1 2">
    <name type="scientific">Streptomyces rapamycinicus (strain ATCC 29253 / DSM 41530 / NRRL 5491 / AYB-994)</name>
    <name type="common">Streptomyces hygroscopicus (strain ATCC 29253)</name>
    <dbReference type="NCBI Taxonomy" id="1343740"/>
    <lineage>
        <taxon>Bacteria</taxon>
        <taxon>Bacillati</taxon>
        <taxon>Actinomycetota</taxon>
        <taxon>Actinomycetes</taxon>
        <taxon>Kitasatosporales</taxon>
        <taxon>Streptomycetaceae</taxon>
        <taxon>Streptomyces</taxon>
        <taxon>Streptomyces violaceusniger group</taxon>
    </lineage>
</organism>
<name>A0A0A0NJ73_STRRN</name>
<comment type="caution">
    <text evidence="1">The sequence shown here is derived from an EMBL/GenBank/DDBJ whole genome shotgun (WGS) entry which is preliminary data.</text>
</comment>
<dbReference type="HOGENOM" id="CLU_1026446_0_0_11"/>
<evidence type="ECO:0000313" key="1">
    <source>
        <dbReference type="EMBL" id="RLV80765.1"/>
    </source>
</evidence>
<sequence length="271" mass="29838">MQNLTRASVPATTDRRVPAMVTTTAPQPAVDCPDRIAWCLGDPRDHSDPREHLHKGPEQSISGAYGENLLGFHLTRWDDDTPVITFEAGGQWQDLSLSQMDELISDGTGHFNALRAARAQLAALIDQDHAAPAEPRTFTFPLRDGGTLTETCPPDCNLDHQPQTELREVAEDIWHHIGDQPSLTLTVFDAEDGTAEDQFLSAQVTVAPHESDPRLCVPHVNVEIAQDYAVMEGMTPDEFGAVIDKLAAHVDQLRRVHAQLVQARADWQAHA</sequence>
<dbReference type="eggNOG" id="ENOG5030N33">
    <property type="taxonomic scope" value="Bacteria"/>
</dbReference>
<protein>
    <submittedName>
        <fullName evidence="1">Uncharacterized protein</fullName>
    </submittedName>
</protein>
<gene>
    <name evidence="1" type="ORF">D3C57_120310</name>
</gene>
<accession>A0A0A0NJ73</accession>
<evidence type="ECO:0000313" key="2">
    <source>
        <dbReference type="Proteomes" id="UP000281594"/>
    </source>
</evidence>
<dbReference type="EMBL" id="QYCY01000001">
    <property type="protein sequence ID" value="RLV80765.1"/>
    <property type="molecule type" value="Genomic_DNA"/>
</dbReference>
<dbReference type="STRING" id="1343740.M271_23220"/>
<dbReference type="Proteomes" id="UP000281594">
    <property type="component" value="Unassembled WGS sequence"/>
</dbReference>
<dbReference type="Pfam" id="PF21848">
    <property type="entry name" value="DUF6907"/>
    <property type="match status" value="2"/>
</dbReference>
<dbReference type="RefSeq" id="WP_020869595.1">
    <property type="nucleotide sequence ID" value="NC_022785.1"/>
</dbReference>
<dbReference type="InterPro" id="IPR054202">
    <property type="entry name" value="DUF6907"/>
</dbReference>
<reference evidence="1 2" key="1">
    <citation type="journal article" date="2018" name="J. Biol. Chem.">
        <title>Discovery of the actinoplanic acid pathway in Streptomyces rapamycinicus reveals a genetically conserved synergism with rapamycin.</title>
        <authorList>
            <person name="Mrak P."/>
            <person name="Krastel P."/>
            <person name="Pivk Lukancic P."/>
            <person name="Tao J."/>
            <person name="Pistorius D."/>
            <person name="Moore C.M."/>
        </authorList>
    </citation>
    <scope>NUCLEOTIDE SEQUENCE [LARGE SCALE GENOMIC DNA]</scope>
    <source>
        <strain evidence="1 2">NRRL 5491</strain>
    </source>
</reference>
<dbReference type="AlphaFoldDB" id="A0A0A0NJ73"/>